<name>A0A1I6AH21_9PSEU</name>
<dbReference type="AlphaFoldDB" id="A0A1I6AH21"/>
<dbReference type="Proteomes" id="UP000199137">
    <property type="component" value="Unassembled WGS sequence"/>
</dbReference>
<reference evidence="2 3" key="1">
    <citation type="submission" date="2016-10" db="EMBL/GenBank/DDBJ databases">
        <authorList>
            <person name="de Groot N.N."/>
        </authorList>
    </citation>
    <scope>NUCLEOTIDE SEQUENCE [LARGE SCALE GENOMIC DNA]</scope>
    <source>
        <strain evidence="2 3">DSM 44637</strain>
    </source>
</reference>
<feature type="region of interest" description="Disordered" evidence="1">
    <location>
        <begin position="129"/>
        <end position="209"/>
    </location>
</feature>
<dbReference type="EMBL" id="FOWC01000019">
    <property type="protein sequence ID" value="SFQ68016.1"/>
    <property type="molecule type" value="Genomic_DNA"/>
</dbReference>
<dbReference type="STRING" id="112413.SAMN05421854_1197"/>
<organism evidence="2 3">
    <name type="scientific">Amycolatopsis rubida</name>
    <dbReference type="NCBI Taxonomy" id="112413"/>
    <lineage>
        <taxon>Bacteria</taxon>
        <taxon>Bacillati</taxon>
        <taxon>Actinomycetota</taxon>
        <taxon>Actinomycetes</taxon>
        <taxon>Pseudonocardiales</taxon>
        <taxon>Pseudonocardiaceae</taxon>
        <taxon>Amycolatopsis</taxon>
    </lineage>
</organism>
<gene>
    <name evidence="2" type="ORF">SAMN05421854_1197</name>
</gene>
<proteinExistence type="predicted"/>
<protein>
    <submittedName>
        <fullName evidence="2">Uncharacterized protein</fullName>
    </submittedName>
</protein>
<accession>A0A1I6AH21</accession>
<evidence type="ECO:0000313" key="2">
    <source>
        <dbReference type="EMBL" id="SFQ68016.1"/>
    </source>
</evidence>
<evidence type="ECO:0000256" key="1">
    <source>
        <dbReference type="SAM" id="MobiDB-lite"/>
    </source>
</evidence>
<evidence type="ECO:0000313" key="3">
    <source>
        <dbReference type="Proteomes" id="UP000199137"/>
    </source>
</evidence>
<sequence>MREFAALATGRSRAGVAAVVRPYSAPPSAKDPTAWAMAQPIFQRLACLQFSRAQPHRLGQRAMFGCRGDQPDIPASASYQAISFSRFTKNSGSTLSVSSGIGGCRTPGTAAGVTFSSAQRQNPASLFLSRSRVPQSARHATETAEPPSSVPRAPGRELPPSARPPQPATTTGSPRPRLHPRPTHERTWNIPSDPHSVSCPHGARPRATAKRLRASFDRRSPDMSMSRGGVLVSGPVRATCVLW</sequence>